<gene>
    <name evidence="1" type="ORF">Q9L58_006405</name>
</gene>
<name>A0ABR3GFH0_9PEZI</name>
<organism evidence="1 2">
    <name type="scientific">Discina gigas</name>
    <dbReference type="NCBI Taxonomy" id="1032678"/>
    <lineage>
        <taxon>Eukaryota</taxon>
        <taxon>Fungi</taxon>
        <taxon>Dikarya</taxon>
        <taxon>Ascomycota</taxon>
        <taxon>Pezizomycotina</taxon>
        <taxon>Pezizomycetes</taxon>
        <taxon>Pezizales</taxon>
        <taxon>Discinaceae</taxon>
        <taxon>Discina</taxon>
    </lineage>
</organism>
<accession>A0ABR3GFH0</accession>
<protein>
    <submittedName>
        <fullName evidence="1">Uncharacterized protein</fullName>
    </submittedName>
</protein>
<evidence type="ECO:0000313" key="2">
    <source>
        <dbReference type="Proteomes" id="UP001447188"/>
    </source>
</evidence>
<evidence type="ECO:0000313" key="1">
    <source>
        <dbReference type="EMBL" id="KAL0634679.1"/>
    </source>
</evidence>
<comment type="caution">
    <text evidence="1">The sequence shown here is derived from an EMBL/GenBank/DDBJ whole genome shotgun (WGS) entry which is preliminary data.</text>
</comment>
<keyword evidence="2" id="KW-1185">Reference proteome</keyword>
<sequence length="98" mass="10484">MSSSSSRPGPIDQQAVTIIKAAYVAAKKRINQITSRQFQAAVAAGLDVATATELSQILDAATTAACEELKKVRPPGGWRGVKIFGVDVEVYDSVYDRE</sequence>
<dbReference type="EMBL" id="JBBBZM010000088">
    <property type="protein sequence ID" value="KAL0634679.1"/>
    <property type="molecule type" value="Genomic_DNA"/>
</dbReference>
<dbReference type="Proteomes" id="UP001447188">
    <property type="component" value="Unassembled WGS sequence"/>
</dbReference>
<reference evidence="1 2" key="1">
    <citation type="submission" date="2024-02" db="EMBL/GenBank/DDBJ databases">
        <title>Discinaceae phylogenomics.</title>
        <authorList>
            <person name="Dirks A.C."/>
            <person name="James T.Y."/>
        </authorList>
    </citation>
    <scope>NUCLEOTIDE SEQUENCE [LARGE SCALE GENOMIC DNA]</scope>
    <source>
        <strain evidence="1 2">ACD0624</strain>
    </source>
</reference>
<proteinExistence type="predicted"/>